<reference evidence="2 3" key="1">
    <citation type="submission" date="2014-11" db="EMBL/GenBank/DDBJ databases">
        <authorList>
            <person name="Zhu J."/>
            <person name="Qi W."/>
            <person name="Song R."/>
        </authorList>
    </citation>
    <scope>NUCLEOTIDE SEQUENCE [LARGE SCALE GENOMIC DNA]</scope>
</reference>
<evidence type="ECO:0000313" key="3">
    <source>
        <dbReference type="Proteomes" id="UP000041254"/>
    </source>
</evidence>
<proteinExistence type="predicted"/>
<dbReference type="VEuPathDB" id="CryptoDB:Vbra_16589"/>
<evidence type="ECO:0000256" key="1">
    <source>
        <dbReference type="SAM" id="SignalP"/>
    </source>
</evidence>
<keyword evidence="1" id="KW-0732">Signal</keyword>
<evidence type="ECO:0000313" key="2">
    <source>
        <dbReference type="EMBL" id="CEM20955.1"/>
    </source>
</evidence>
<dbReference type="PhylomeDB" id="A0A0G4FZ99"/>
<name>A0A0G4FZ99_VITBC</name>
<dbReference type="InParanoid" id="A0A0G4FZ99"/>
<accession>A0A0G4FZ99</accession>
<dbReference type="EMBL" id="CDMY01000531">
    <property type="protein sequence ID" value="CEM20955.1"/>
    <property type="molecule type" value="Genomic_DNA"/>
</dbReference>
<gene>
    <name evidence="2" type="ORF">Vbra_16589</name>
</gene>
<feature type="signal peptide" evidence="1">
    <location>
        <begin position="1"/>
        <end position="21"/>
    </location>
</feature>
<organism evidence="2 3">
    <name type="scientific">Vitrella brassicaformis (strain CCMP3155)</name>
    <dbReference type="NCBI Taxonomy" id="1169540"/>
    <lineage>
        <taxon>Eukaryota</taxon>
        <taxon>Sar</taxon>
        <taxon>Alveolata</taxon>
        <taxon>Colpodellida</taxon>
        <taxon>Vitrellaceae</taxon>
        <taxon>Vitrella</taxon>
    </lineage>
</organism>
<protein>
    <submittedName>
        <fullName evidence="2">Uncharacterized protein</fullName>
    </submittedName>
</protein>
<sequence>MKSFGVCVVACLLALVPLANCGCLDREDHPISHPKQLRKLDPKKLDEIFTHGCIEDKMMLGPAYGEVIATMLPFPFDYVYQELFGLAWEGTFMQKTHCKGEDFHFHFSLLNPLDGSKLFKSQVTWFPAKASIGKLPDKHKRLDDEKSYIYDYSVSKTDCPDEVSPWGRQKYPFDNPPPLKLIYDEARIVGVYDDKPIQLVRVFLNVYEKLLIPIWYEMYVSGEQPTDGESDE</sequence>
<dbReference type="Proteomes" id="UP000041254">
    <property type="component" value="Unassembled WGS sequence"/>
</dbReference>
<feature type="chain" id="PRO_5005189306" evidence="1">
    <location>
        <begin position="22"/>
        <end position="232"/>
    </location>
</feature>
<keyword evidence="3" id="KW-1185">Reference proteome</keyword>
<dbReference type="AlphaFoldDB" id="A0A0G4FZ99"/>